<proteinExistence type="predicted"/>
<organism evidence="2 3">
    <name type="scientific">Zootermopsis nevadensis</name>
    <name type="common">Dampwood termite</name>
    <dbReference type="NCBI Taxonomy" id="136037"/>
    <lineage>
        <taxon>Eukaryota</taxon>
        <taxon>Metazoa</taxon>
        <taxon>Ecdysozoa</taxon>
        <taxon>Arthropoda</taxon>
        <taxon>Hexapoda</taxon>
        <taxon>Insecta</taxon>
        <taxon>Pterygota</taxon>
        <taxon>Neoptera</taxon>
        <taxon>Polyneoptera</taxon>
        <taxon>Dictyoptera</taxon>
        <taxon>Blattodea</taxon>
        <taxon>Blattoidea</taxon>
        <taxon>Termitoidae</taxon>
        <taxon>Termopsidae</taxon>
        <taxon>Zootermopsis</taxon>
    </lineage>
</organism>
<dbReference type="AlphaFoldDB" id="A0A067QU45"/>
<feature type="region of interest" description="Disordered" evidence="1">
    <location>
        <begin position="338"/>
        <end position="360"/>
    </location>
</feature>
<evidence type="ECO:0000256" key="1">
    <source>
        <dbReference type="SAM" id="MobiDB-lite"/>
    </source>
</evidence>
<feature type="compositionally biased region" description="Polar residues" evidence="1">
    <location>
        <begin position="452"/>
        <end position="462"/>
    </location>
</feature>
<feature type="region of interest" description="Disordered" evidence="1">
    <location>
        <begin position="416"/>
        <end position="481"/>
    </location>
</feature>
<dbReference type="STRING" id="136037.A0A067QU45"/>
<name>A0A067QU45_ZOONE</name>
<dbReference type="Proteomes" id="UP000027135">
    <property type="component" value="Unassembled WGS sequence"/>
</dbReference>
<reference evidence="2 3" key="1">
    <citation type="journal article" date="2014" name="Nat. Commun.">
        <title>Molecular traces of alternative social organization in a termite genome.</title>
        <authorList>
            <person name="Terrapon N."/>
            <person name="Li C."/>
            <person name="Robertson H.M."/>
            <person name="Ji L."/>
            <person name="Meng X."/>
            <person name="Booth W."/>
            <person name="Chen Z."/>
            <person name="Childers C.P."/>
            <person name="Glastad K.M."/>
            <person name="Gokhale K."/>
            <person name="Gowin J."/>
            <person name="Gronenberg W."/>
            <person name="Hermansen R.A."/>
            <person name="Hu H."/>
            <person name="Hunt B.G."/>
            <person name="Huylmans A.K."/>
            <person name="Khalil S.M."/>
            <person name="Mitchell R.D."/>
            <person name="Munoz-Torres M.C."/>
            <person name="Mustard J.A."/>
            <person name="Pan H."/>
            <person name="Reese J.T."/>
            <person name="Scharf M.E."/>
            <person name="Sun F."/>
            <person name="Vogel H."/>
            <person name="Xiao J."/>
            <person name="Yang W."/>
            <person name="Yang Z."/>
            <person name="Yang Z."/>
            <person name="Zhou J."/>
            <person name="Zhu J."/>
            <person name="Brent C.S."/>
            <person name="Elsik C.G."/>
            <person name="Goodisman M.A."/>
            <person name="Liberles D.A."/>
            <person name="Roe R.M."/>
            <person name="Vargo E.L."/>
            <person name="Vilcinskas A."/>
            <person name="Wang J."/>
            <person name="Bornberg-Bauer E."/>
            <person name="Korb J."/>
            <person name="Zhang G."/>
            <person name="Liebig J."/>
        </authorList>
    </citation>
    <scope>NUCLEOTIDE SEQUENCE [LARGE SCALE GENOMIC DNA]</scope>
    <source>
        <tissue evidence="2">Whole organism</tissue>
    </source>
</reference>
<dbReference type="EMBL" id="KK869316">
    <property type="protein sequence ID" value="KDR07603.1"/>
    <property type="molecule type" value="Genomic_DNA"/>
</dbReference>
<feature type="region of interest" description="Disordered" evidence="1">
    <location>
        <begin position="170"/>
        <end position="291"/>
    </location>
</feature>
<evidence type="ECO:0000313" key="2">
    <source>
        <dbReference type="EMBL" id="KDR07603.1"/>
    </source>
</evidence>
<evidence type="ECO:0000313" key="3">
    <source>
        <dbReference type="Proteomes" id="UP000027135"/>
    </source>
</evidence>
<feature type="compositionally biased region" description="Basic and acidic residues" evidence="1">
    <location>
        <begin position="280"/>
        <end position="291"/>
    </location>
</feature>
<sequence length="629" mass="69972">MYHTRCREGSTVMNKFPEDVAIAERLTGGDPNIIRDNAFAPEERPDYRNIFGVEKKPGSPDKKSKLIGSHGKNQVKWEVRRLSQSANGRRSQLASPSLQVLQHPRQITHPCFISEVRDNSDHVVHIRHQPSRYDQAATPSSQYKCHHCDFTSSRLNVIVLHSKFHSANATSSCQGAGIKGKSANRSKGAGRASGSNPDYRSRTRSRTVPTSFDTPRAEVGAERSAPERKLDMAGIETTNEELGANSKQQLPKSREKQLKTPERKSSKIPVFGKRKGSKWGGERPAKKKKNDEEIREKLLPVAEASPVIGTLKPQSNTTQGTTVSGTVLGKPVATTTGQLQANSSTSQSITRLSSPKPKMLTNPVQRVSVSKIVENAQTQIRPTVSPGMVQSPLPAYCLRSKDQGFLSTKSVPCPDLHVDEKSDSEEQLPPAFSSVRDSKDVPCGSIPDADVSENSNSTSSEQPVYPLSEEEIESDSESDSYSAVDDNITLCCSTVLSEDELRHEEQEAGKLLRVIQSDTCWNHLCRIYHEDVYSQRHSCFMSGNHKLKANLKYFTGIHIFPTDSMALEFTSTLQKYVDRLGIVRDQSDYMFYVWVPEALIFALRETHHVSKDEAEHLFLKVNGHFKELC</sequence>
<protein>
    <submittedName>
        <fullName evidence="2">Uncharacterized protein</fullName>
    </submittedName>
</protein>
<feature type="compositionally biased region" description="Low complexity" evidence="1">
    <location>
        <begin position="343"/>
        <end position="354"/>
    </location>
</feature>
<feature type="compositionally biased region" description="Basic and acidic residues" evidence="1">
    <location>
        <begin position="215"/>
        <end position="231"/>
    </location>
</feature>
<feature type="compositionally biased region" description="Basic and acidic residues" evidence="1">
    <location>
        <begin position="252"/>
        <end position="265"/>
    </location>
</feature>
<gene>
    <name evidence="2" type="ORF">L798_02937</name>
</gene>
<feature type="compositionally biased region" description="Acidic residues" evidence="1">
    <location>
        <begin position="468"/>
        <end position="478"/>
    </location>
</feature>
<keyword evidence="3" id="KW-1185">Reference proteome</keyword>
<dbReference type="InParanoid" id="A0A067QU45"/>
<accession>A0A067QU45</accession>